<dbReference type="Pfam" id="PF21349">
    <property type="entry name" value="RUBY_RBDX"/>
    <property type="match status" value="1"/>
</dbReference>
<dbReference type="GO" id="GO:0051539">
    <property type="term" value="F:4 iron, 4 sulfur cluster binding"/>
    <property type="evidence" value="ECO:0007669"/>
    <property type="project" value="UniProtKB-KW"/>
</dbReference>
<evidence type="ECO:0000256" key="10">
    <source>
        <dbReference type="ARBA" id="ARBA00023157"/>
    </source>
</evidence>
<proteinExistence type="inferred from homology"/>
<keyword evidence="7" id="KW-0560">Oxidoreductase</keyword>
<feature type="compositionally biased region" description="Basic and acidic residues" evidence="14">
    <location>
        <begin position="107"/>
        <end position="118"/>
    </location>
</feature>
<comment type="caution">
    <text evidence="16">The sequence shown here is derived from an EMBL/GenBank/DDBJ whole genome shotgun (WGS) entry which is preliminary data.</text>
</comment>
<dbReference type="AlphaFoldDB" id="A0A2V2N1Y4"/>
<accession>A0A2V2N1Y4</accession>
<dbReference type="Proteomes" id="UP000245657">
    <property type="component" value="Unassembled WGS sequence"/>
</dbReference>
<evidence type="ECO:0000256" key="4">
    <source>
        <dbReference type="ARBA" id="ARBA00012358"/>
    </source>
</evidence>
<feature type="region of interest" description="Disordered" evidence="14">
    <location>
        <begin position="102"/>
        <end position="127"/>
    </location>
</feature>
<evidence type="ECO:0000256" key="9">
    <source>
        <dbReference type="ARBA" id="ARBA00023014"/>
    </source>
</evidence>
<dbReference type="PANTHER" id="PTHR35113:SF1">
    <property type="entry name" value="FERREDOXIN-THIOREDOXIN REDUCTASE CATALYTIC CHAIN, CHLOROPLASTIC"/>
    <property type="match status" value="1"/>
</dbReference>
<gene>
    <name evidence="16" type="ORF">DK846_02910</name>
</gene>
<dbReference type="Pfam" id="PF02943">
    <property type="entry name" value="FeThRed_B"/>
    <property type="match status" value="1"/>
</dbReference>
<keyword evidence="8" id="KW-0408">Iron</keyword>
<dbReference type="Gene3D" id="2.20.28.10">
    <property type="match status" value="1"/>
</dbReference>
<dbReference type="Gene3D" id="3.90.460.10">
    <property type="entry name" value="Ferredoxin thioredoxin reductase catalytic beta subunit"/>
    <property type="match status" value="1"/>
</dbReference>
<keyword evidence="10" id="KW-1015">Disulfide bond</keyword>
<evidence type="ECO:0000256" key="5">
    <source>
        <dbReference type="ARBA" id="ARBA00022485"/>
    </source>
</evidence>
<evidence type="ECO:0000256" key="13">
    <source>
        <dbReference type="ARBA" id="ARBA00048150"/>
    </source>
</evidence>
<dbReference type="InterPro" id="IPR024934">
    <property type="entry name" value="Rubredoxin-like_dom"/>
</dbReference>
<keyword evidence="9" id="KW-0411">Iron-sulfur</keyword>
<evidence type="ECO:0000256" key="3">
    <source>
        <dbReference type="ARBA" id="ARBA00007941"/>
    </source>
</evidence>
<keyword evidence="17" id="KW-1185">Reference proteome</keyword>
<dbReference type="InterPro" id="IPR048574">
    <property type="entry name" value="RUBY_RBDX"/>
</dbReference>
<comment type="function">
    <text evidence="2">Catalytic subunit of the ferredoxin-thioredoxin reductase (FTR), which catalyzes the two-electron reduction of thioredoxins by the electrons provided by reduced ferredoxin.</text>
</comment>
<dbReference type="EC" id="1.8.7.2" evidence="4"/>
<evidence type="ECO:0000313" key="16">
    <source>
        <dbReference type="EMBL" id="PWR74122.1"/>
    </source>
</evidence>
<protein>
    <recommendedName>
        <fullName evidence="4">ferredoxin:thioredoxin reductase</fullName>
        <ecNumber evidence="4">1.8.7.2</ecNumber>
    </recommendedName>
    <alternativeName>
        <fullName evidence="12">Ferredoxin-thioredoxin reductase subunit B</fullName>
    </alternativeName>
</protein>
<keyword evidence="5" id="KW-0004">4Fe-4S</keyword>
<dbReference type="GO" id="GO:0016730">
    <property type="term" value="F:oxidoreductase activity, acting on iron-sulfur proteins as donors"/>
    <property type="evidence" value="ECO:0007669"/>
    <property type="project" value="InterPro"/>
</dbReference>
<dbReference type="SUPFAM" id="SSF57802">
    <property type="entry name" value="Rubredoxin-like"/>
    <property type="match status" value="1"/>
</dbReference>
<dbReference type="PANTHER" id="PTHR35113">
    <property type="entry name" value="FERREDOXIN-THIOREDOXIN REDUCTASE CATALYTIC CHAIN, CHLOROPLASTIC"/>
    <property type="match status" value="1"/>
</dbReference>
<dbReference type="SUPFAM" id="SSF57662">
    <property type="entry name" value="Ferredoxin thioredoxin reductase (FTR), catalytic beta chain"/>
    <property type="match status" value="1"/>
</dbReference>
<evidence type="ECO:0000313" key="17">
    <source>
        <dbReference type="Proteomes" id="UP000245657"/>
    </source>
</evidence>
<evidence type="ECO:0000256" key="1">
    <source>
        <dbReference type="ARBA" id="ARBA00001966"/>
    </source>
</evidence>
<evidence type="ECO:0000256" key="2">
    <source>
        <dbReference type="ARBA" id="ARBA00003945"/>
    </source>
</evidence>
<evidence type="ECO:0000256" key="8">
    <source>
        <dbReference type="ARBA" id="ARBA00023004"/>
    </source>
</evidence>
<reference evidence="16 17" key="1">
    <citation type="submission" date="2018-05" db="EMBL/GenBank/DDBJ databases">
        <title>Draft genome of Methanospirillum lacunae Ki8-1.</title>
        <authorList>
            <person name="Dueholm M.S."/>
            <person name="Nielsen P.H."/>
            <person name="Bakmann L.F."/>
            <person name="Otzen D.E."/>
        </authorList>
    </citation>
    <scope>NUCLEOTIDE SEQUENCE [LARGE SCALE GENOMIC DNA]</scope>
    <source>
        <strain evidence="16 17">Ki8-1</strain>
    </source>
</reference>
<comment type="similarity">
    <text evidence="3">Belongs to the ferredoxin thioredoxin reductase beta subunit family.</text>
</comment>
<evidence type="ECO:0000256" key="12">
    <source>
        <dbReference type="ARBA" id="ARBA00030295"/>
    </source>
</evidence>
<dbReference type="EMBL" id="QGMY01000002">
    <property type="protein sequence ID" value="PWR74122.1"/>
    <property type="molecule type" value="Genomic_DNA"/>
</dbReference>
<name>A0A2V2N1Y4_9EURY</name>
<evidence type="ECO:0000259" key="15">
    <source>
        <dbReference type="PROSITE" id="PS50903"/>
    </source>
</evidence>
<dbReference type="InterPro" id="IPR036644">
    <property type="entry name" value="FTR_bsu_sf"/>
</dbReference>
<keyword evidence="6" id="KW-0479">Metal-binding</keyword>
<dbReference type="OrthoDB" id="45654at2157"/>
<evidence type="ECO:0000256" key="14">
    <source>
        <dbReference type="SAM" id="MobiDB-lite"/>
    </source>
</evidence>
<evidence type="ECO:0000256" key="11">
    <source>
        <dbReference type="ARBA" id="ARBA00026011"/>
    </source>
</evidence>
<organism evidence="16 17">
    <name type="scientific">Methanospirillum lacunae</name>
    <dbReference type="NCBI Taxonomy" id="668570"/>
    <lineage>
        <taxon>Archaea</taxon>
        <taxon>Methanobacteriati</taxon>
        <taxon>Methanobacteriota</taxon>
        <taxon>Stenosarchaea group</taxon>
        <taxon>Methanomicrobia</taxon>
        <taxon>Methanomicrobiales</taxon>
        <taxon>Methanospirillaceae</taxon>
        <taxon>Methanospirillum</taxon>
    </lineage>
</organism>
<dbReference type="PROSITE" id="PS50903">
    <property type="entry name" value="RUBREDOXIN_LIKE"/>
    <property type="match status" value="1"/>
</dbReference>
<sequence length="168" mass="18876">MTGSEIIPDVERRYQELNRDAERGGYHLNPDLSMTKGLIEGLLINKERYGYEACPCRLAFGTIEDDRDVICPCDYRDPDLSEFGACYCGLYLTGEKIADGTGAPAIPERRPSRSERKAKQMPGSGQEKTLPYPVWRCKVCGYLAARDAPPEVCPICKAKKDRFEIFIS</sequence>
<dbReference type="GO" id="GO:0005506">
    <property type="term" value="F:iron ion binding"/>
    <property type="evidence" value="ECO:0007669"/>
    <property type="project" value="InterPro"/>
</dbReference>
<evidence type="ECO:0000256" key="7">
    <source>
        <dbReference type="ARBA" id="ARBA00023002"/>
    </source>
</evidence>
<dbReference type="InterPro" id="IPR004209">
    <property type="entry name" value="FTR_bsu"/>
</dbReference>
<dbReference type="GeneID" id="97549487"/>
<comment type="catalytic activity">
    <reaction evidence="13">
        <text>[thioredoxin]-disulfide + 2 reduced [2Fe-2S]-[ferredoxin] + 2 H(+) = [thioredoxin]-dithiol + 2 oxidized [2Fe-2S]-[ferredoxin]</text>
        <dbReference type="Rhea" id="RHEA:42336"/>
        <dbReference type="Rhea" id="RHEA-COMP:10000"/>
        <dbReference type="Rhea" id="RHEA-COMP:10001"/>
        <dbReference type="Rhea" id="RHEA-COMP:10698"/>
        <dbReference type="Rhea" id="RHEA-COMP:10700"/>
        <dbReference type="ChEBI" id="CHEBI:15378"/>
        <dbReference type="ChEBI" id="CHEBI:29950"/>
        <dbReference type="ChEBI" id="CHEBI:33737"/>
        <dbReference type="ChEBI" id="CHEBI:33738"/>
        <dbReference type="ChEBI" id="CHEBI:50058"/>
        <dbReference type="EC" id="1.8.7.2"/>
    </reaction>
</comment>
<comment type="cofactor">
    <cofactor evidence="1">
        <name>[4Fe-4S] cluster</name>
        <dbReference type="ChEBI" id="CHEBI:49883"/>
    </cofactor>
</comment>
<feature type="domain" description="Rubredoxin-like" evidence="15">
    <location>
        <begin position="132"/>
        <end position="166"/>
    </location>
</feature>
<dbReference type="RefSeq" id="WP_109967401.1">
    <property type="nucleotide sequence ID" value="NZ_CP176093.1"/>
</dbReference>
<evidence type="ECO:0000256" key="6">
    <source>
        <dbReference type="ARBA" id="ARBA00022723"/>
    </source>
</evidence>
<comment type="subunit">
    <text evidence="11">Heterodimer of subunit A (variable subunit) and subunit B (catalytic subunit). Heterodimeric FTR forms a complex with ferredoxin and thioredoxin.</text>
</comment>